<dbReference type="InterPro" id="IPR030678">
    <property type="entry name" value="Peptide/Ni-bd"/>
</dbReference>
<dbReference type="InterPro" id="IPR039424">
    <property type="entry name" value="SBP_5"/>
</dbReference>
<keyword evidence="4" id="KW-0732">Signal</keyword>
<keyword evidence="3" id="KW-0813">Transport</keyword>
<dbReference type="PIRSF" id="PIRSF002741">
    <property type="entry name" value="MppA"/>
    <property type="match status" value="1"/>
</dbReference>
<organism evidence="6">
    <name type="scientific">Streptomyces sp. R35</name>
    <dbReference type="NCBI Taxonomy" id="3238630"/>
    <lineage>
        <taxon>Bacteria</taxon>
        <taxon>Bacillati</taxon>
        <taxon>Actinomycetota</taxon>
        <taxon>Actinomycetes</taxon>
        <taxon>Kitasatosporales</taxon>
        <taxon>Streptomycetaceae</taxon>
        <taxon>Streptomyces</taxon>
    </lineage>
</organism>
<comment type="similarity">
    <text evidence="2">Belongs to the bacterial solute-binding protein 5 family.</text>
</comment>
<dbReference type="InterPro" id="IPR000914">
    <property type="entry name" value="SBP_5_dom"/>
</dbReference>
<feature type="domain" description="Solute-binding protein family 5" evidence="5">
    <location>
        <begin position="87"/>
        <end position="465"/>
    </location>
</feature>
<dbReference type="EMBL" id="CP163440">
    <property type="protein sequence ID" value="XDQ67975.1"/>
    <property type="molecule type" value="Genomic_DNA"/>
</dbReference>
<dbReference type="PANTHER" id="PTHR30290:SF10">
    <property type="entry name" value="PERIPLASMIC OLIGOPEPTIDE-BINDING PROTEIN-RELATED"/>
    <property type="match status" value="1"/>
</dbReference>
<dbReference type="InterPro" id="IPR023765">
    <property type="entry name" value="SBP_5_CS"/>
</dbReference>
<dbReference type="Gene3D" id="3.40.190.10">
    <property type="entry name" value="Periplasmic binding protein-like II"/>
    <property type="match status" value="1"/>
</dbReference>
<dbReference type="Pfam" id="PF00496">
    <property type="entry name" value="SBP_bac_5"/>
    <property type="match status" value="1"/>
</dbReference>
<dbReference type="GO" id="GO:1904680">
    <property type="term" value="F:peptide transmembrane transporter activity"/>
    <property type="evidence" value="ECO:0007669"/>
    <property type="project" value="TreeGrafter"/>
</dbReference>
<evidence type="ECO:0000259" key="5">
    <source>
        <dbReference type="Pfam" id="PF00496"/>
    </source>
</evidence>
<gene>
    <name evidence="6" type="ORF">AB5J50_47975</name>
</gene>
<evidence type="ECO:0000256" key="1">
    <source>
        <dbReference type="ARBA" id="ARBA00004193"/>
    </source>
</evidence>
<evidence type="ECO:0000313" key="6">
    <source>
        <dbReference type="EMBL" id="XDQ67975.1"/>
    </source>
</evidence>
<evidence type="ECO:0000256" key="3">
    <source>
        <dbReference type="ARBA" id="ARBA00022448"/>
    </source>
</evidence>
<dbReference type="PANTHER" id="PTHR30290">
    <property type="entry name" value="PERIPLASMIC BINDING COMPONENT OF ABC TRANSPORTER"/>
    <property type="match status" value="1"/>
</dbReference>
<protein>
    <submittedName>
        <fullName evidence="6">ABC transporter substrate-binding protein</fullName>
    </submittedName>
</protein>
<reference evidence="6" key="1">
    <citation type="submission" date="2024-07" db="EMBL/GenBank/DDBJ databases">
        <authorList>
            <person name="Yu S.T."/>
        </authorList>
    </citation>
    <scope>NUCLEOTIDE SEQUENCE</scope>
    <source>
        <strain evidence="6">R35</strain>
    </source>
</reference>
<accession>A0AB39SL77</accession>
<sequence length="547" mass="58779">MAQHSTLRPFRSLGAISLGTAFLVALTGCTSTKNSTGATGTGGATITVGTTDQVTSLDPAGAWDAGSGTIESEVYATLLSVKNGATEVSPDLATGIELTGAKEYTVTLKKGLKFANGHQLTSSDVKFSFDRTLKIADENGPSSLLYNLDSVAAPTPTTVVFTLKSANDTLFPQVLSTAAGYIVDEQVFPADKILDDKAIVAAKPWNGPYGVTSYDKNSLVSFTANSAYAGQLGAPKTKNVQLKYYTDASNLKLDVQQGTVDAVYRTLTTADLDDLSKKKDIKVHTGSGNGIRYVVFDFRTQPYGTKTKNADKAKALAVRQAVADSVDRAQLAQQVYKNSYQPLYSSVPDGLTGATDSFKSLYGDKKGGPDKAAAAARLKKAKVSTPVTLNLQYNSDHYGSSSADEYALVKTQLEATGLFKVNLQSTEWTQYGKDRIKHLYPLYQLGWYADYLDADNYLSPFYSANSWVANDYSDPAVRELIKKEETETDTAKRAELLKQVQDKAAASVPLLPLLQGSTAIVTRTDISGVPDELNSAYTFRWAGLAKK</sequence>
<dbReference type="RefSeq" id="WP_369264812.1">
    <property type="nucleotide sequence ID" value="NZ_CP163440.1"/>
</dbReference>
<evidence type="ECO:0000256" key="2">
    <source>
        <dbReference type="ARBA" id="ARBA00005695"/>
    </source>
</evidence>
<dbReference type="GO" id="GO:0042597">
    <property type="term" value="C:periplasmic space"/>
    <property type="evidence" value="ECO:0007669"/>
    <property type="project" value="UniProtKB-ARBA"/>
</dbReference>
<dbReference type="GO" id="GO:0043190">
    <property type="term" value="C:ATP-binding cassette (ABC) transporter complex"/>
    <property type="evidence" value="ECO:0007669"/>
    <property type="project" value="InterPro"/>
</dbReference>
<evidence type="ECO:0000256" key="4">
    <source>
        <dbReference type="ARBA" id="ARBA00022729"/>
    </source>
</evidence>
<dbReference type="PROSITE" id="PS01040">
    <property type="entry name" value="SBP_BACTERIAL_5"/>
    <property type="match status" value="1"/>
</dbReference>
<dbReference type="Gene3D" id="3.10.105.10">
    <property type="entry name" value="Dipeptide-binding Protein, Domain 3"/>
    <property type="match status" value="1"/>
</dbReference>
<proteinExistence type="inferred from homology"/>
<comment type="subcellular location">
    <subcellularLocation>
        <location evidence="1">Cell membrane</location>
        <topology evidence="1">Lipid-anchor</topology>
    </subcellularLocation>
</comment>
<dbReference type="SUPFAM" id="SSF53850">
    <property type="entry name" value="Periplasmic binding protein-like II"/>
    <property type="match status" value="1"/>
</dbReference>
<dbReference type="GO" id="GO:0015833">
    <property type="term" value="P:peptide transport"/>
    <property type="evidence" value="ECO:0007669"/>
    <property type="project" value="TreeGrafter"/>
</dbReference>
<name>A0AB39SL77_9ACTN</name>
<dbReference type="AlphaFoldDB" id="A0AB39SL77"/>